<evidence type="ECO:0000313" key="1">
    <source>
        <dbReference type="EMBL" id="JAD45513.1"/>
    </source>
</evidence>
<proteinExistence type="predicted"/>
<dbReference type="AlphaFoldDB" id="A0A0A9A6E3"/>
<protein>
    <submittedName>
        <fullName evidence="1">Uncharacterized protein</fullName>
    </submittedName>
</protein>
<dbReference type="EMBL" id="GBRH01252382">
    <property type="protein sequence ID" value="JAD45513.1"/>
    <property type="molecule type" value="Transcribed_RNA"/>
</dbReference>
<accession>A0A0A9A6E3</accession>
<name>A0A0A9A6E3_ARUDO</name>
<reference evidence="1" key="1">
    <citation type="submission" date="2014-09" db="EMBL/GenBank/DDBJ databases">
        <authorList>
            <person name="Magalhaes I.L.F."/>
            <person name="Oliveira U."/>
            <person name="Santos F.R."/>
            <person name="Vidigal T.H.D.A."/>
            <person name="Brescovit A.D."/>
            <person name="Santos A.J."/>
        </authorList>
    </citation>
    <scope>NUCLEOTIDE SEQUENCE</scope>
    <source>
        <tissue evidence="1">Shoot tissue taken approximately 20 cm above the soil surface</tissue>
    </source>
</reference>
<organism evidence="1">
    <name type="scientific">Arundo donax</name>
    <name type="common">Giant reed</name>
    <name type="synonym">Donax arundinaceus</name>
    <dbReference type="NCBI Taxonomy" id="35708"/>
    <lineage>
        <taxon>Eukaryota</taxon>
        <taxon>Viridiplantae</taxon>
        <taxon>Streptophyta</taxon>
        <taxon>Embryophyta</taxon>
        <taxon>Tracheophyta</taxon>
        <taxon>Spermatophyta</taxon>
        <taxon>Magnoliopsida</taxon>
        <taxon>Liliopsida</taxon>
        <taxon>Poales</taxon>
        <taxon>Poaceae</taxon>
        <taxon>PACMAD clade</taxon>
        <taxon>Arundinoideae</taxon>
        <taxon>Arundineae</taxon>
        <taxon>Arundo</taxon>
    </lineage>
</organism>
<reference evidence="1" key="2">
    <citation type="journal article" date="2015" name="Data Brief">
        <title>Shoot transcriptome of the giant reed, Arundo donax.</title>
        <authorList>
            <person name="Barrero R.A."/>
            <person name="Guerrero F.D."/>
            <person name="Moolhuijzen P."/>
            <person name="Goolsby J.A."/>
            <person name="Tidwell J."/>
            <person name="Bellgard S.E."/>
            <person name="Bellgard M.I."/>
        </authorList>
    </citation>
    <scope>NUCLEOTIDE SEQUENCE</scope>
    <source>
        <tissue evidence="1">Shoot tissue taken approximately 20 cm above the soil surface</tissue>
    </source>
</reference>
<sequence>MEGGGRTPLPLIKVSLLTGLVDR</sequence>